<dbReference type="AlphaFoldDB" id="A0A382GJM9"/>
<accession>A0A382GJM9</accession>
<dbReference type="Pfam" id="PF18454">
    <property type="entry name" value="Mtd_N"/>
    <property type="match status" value="1"/>
</dbReference>
<dbReference type="EMBL" id="UINC01055738">
    <property type="protein sequence ID" value="SVB74964.1"/>
    <property type="molecule type" value="Genomic_DNA"/>
</dbReference>
<sequence length="151" mass="15742">MALRLRRGTNVERSLITPADGELIYTTDTKRLYIGDGTTAGGNPVDTAGEFLGSDIDLNNYNITGTGNINTTGNINVTGSITADGNLTLGGNLTIGDASSDTVSFLAKVESHVIPDVDGARNLGSSSNKFNQVWANTVHVSQDVNATNINA</sequence>
<name>A0A382GJM9_9ZZZZ</name>
<feature type="non-terminal residue" evidence="2">
    <location>
        <position position="151"/>
    </location>
</feature>
<feature type="domain" description="Major tropism determinant N-terminal" evidence="1">
    <location>
        <begin position="4"/>
        <end position="39"/>
    </location>
</feature>
<proteinExistence type="predicted"/>
<reference evidence="2" key="1">
    <citation type="submission" date="2018-05" db="EMBL/GenBank/DDBJ databases">
        <authorList>
            <person name="Lanie J.A."/>
            <person name="Ng W.-L."/>
            <person name="Kazmierczak K.M."/>
            <person name="Andrzejewski T.M."/>
            <person name="Davidsen T.M."/>
            <person name="Wayne K.J."/>
            <person name="Tettelin H."/>
            <person name="Glass J.I."/>
            <person name="Rusch D."/>
            <person name="Podicherti R."/>
            <person name="Tsui H.-C.T."/>
            <person name="Winkler M.E."/>
        </authorList>
    </citation>
    <scope>NUCLEOTIDE SEQUENCE</scope>
</reference>
<protein>
    <recommendedName>
        <fullName evidence="1">Major tropism determinant N-terminal domain-containing protein</fullName>
    </recommendedName>
</protein>
<evidence type="ECO:0000313" key="2">
    <source>
        <dbReference type="EMBL" id="SVB74964.1"/>
    </source>
</evidence>
<dbReference type="Gene3D" id="2.10.10.30">
    <property type="match status" value="1"/>
</dbReference>
<gene>
    <name evidence="2" type="ORF">METZ01_LOCUS227818</name>
</gene>
<evidence type="ECO:0000259" key="1">
    <source>
        <dbReference type="Pfam" id="PF18454"/>
    </source>
</evidence>
<organism evidence="2">
    <name type="scientific">marine metagenome</name>
    <dbReference type="NCBI Taxonomy" id="408172"/>
    <lineage>
        <taxon>unclassified sequences</taxon>
        <taxon>metagenomes</taxon>
        <taxon>ecological metagenomes</taxon>
    </lineage>
</organism>
<dbReference type="InterPro" id="IPR041352">
    <property type="entry name" value="Mtd_N"/>
</dbReference>